<feature type="chain" id="PRO_5004590140" description="Peptidase S1 domain-containing protein" evidence="6">
    <location>
        <begin position="21"/>
        <end position="549"/>
    </location>
</feature>
<keyword evidence="9" id="KW-1185">Reference proteome</keyword>
<dbReference type="InterPro" id="IPR033116">
    <property type="entry name" value="TRYPSIN_SER"/>
</dbReference>
<dbReference type="HOGENOM" id="CLU_004497_5_1_1"/>
<accession>T1J1Z5</accession>
<organism evidence="8 9">
    <name type="scientific">Strigamia maritima</name>
    <name type="common">European centipede</name>
    <name type="synonym">Geophilus maritimus</name>
    <dbReference type="NCBI Taxonomy" id="126957"/>
    <lineage>
        <taxon>Eukaryota</taxon>
        <taxon>Metazoa</taxon>
        <taxon>Ecdysozoa</taxon>
        <taxon>Arthropoda</taxon>
        <taxon>Myriapoda</taxon>
        <taxon>Chilopoda</taxon>
        <taxon>Pleurostigmophora</taxon>
        <taxon>Geophilomorpha</taxon>
        <taxon>Linotaeniidae</taxon>
        <taxon>Strigamia</taxon>
    </lineage>
</organism>
<dbReference type="EMBL" id="JH431790">
    <property type="status" value="NOT_ANNOTATED_CDS"/>
    <property type="molecule type" value="Genomic_DNA"/>
</dbReference>
<dbReference type="CDD" id="cd00190">
    <property type="entry name" value="Tryp_SPc"/>
    <property type="match status" value="2"/>
</dbReference>
<dbReference type="Gene3D" id="2.40.10.10">
    <property type="entry name" value="Trypsin-like serine proteases"/>
    <property type="match status" value="2"/>
</dbReference>
<dbReference type="InterPro" id="IPR001254">
    <property type="entry name" value="Trypsin_dom"/>
</dbReference>
<dbReference type="PANTHER" id="PTHR24252">
    <property type="entry name" value="ACROSIN-RELATED"/>
    <property type="match status" value="1"/>
</dbReference>
<evidence type="ECO:0000313" key="8">
    <source>
        <dbReference type="EnsemblMetazoa" id="SMAR007569-PA"/>
    </source>
</evidence>
<evidence type="ECO:0000256" key="2">
    <source>
        <dbReference type="ARBA" id="ARBA00022801"/>
    </source>
</evidence>
<evidence type="ECO:0000256" key="6">
    <source>
        <dbReference type="SAM" id="SignalP"/>
    </source>
</evidence>
<reference evidence="8" key="2">
    <citation type="submission" date="2015-02" db="UniProtKB">
        <authorList>
            <consortium name="EnsemblMetazoa"/>
        </authorList>
    </citation>
    <scope>IDENTIFICATION</scope>
</reference>
<evidence type="ECO:0000256" key="3">
    <source>
        <dbReference type="ARBA" id="ARBA00022825"/>
    </source>
</evidence>
<dbReference type="AlphaFoldDB" id="T1J1Z5"/>
<dbReference type="PROSITE" id="PS50240">
    <property type="entry name" value="TRYPSIN_DOM"/>
    <property type="match status" value="2"/>
</dbReference>
<dbReference type="PhylomeDB" id="T1J1Z5"/>
<dbReference type="Pfam" id="PF00089">
    <property type="entry name" value="Trypsin"/>
    <property type="match status" value="2"/>
</dbReference>
<sequence>MLNTVTIILIFCWIPNSIQIVKNEQQENISCKCGVGRQTKIVGGDKAIANEFPWAVALTYNGFFGCGGSLINEKYVLTAAHCINNVNPKLMKVVLGAHNLTDPNEKGVSYHPVQRIIKHEGYSEFLLINDIALLELKDEVKMSETTKPICMPDPKELYKGRNLTVAGWGYQKEDNPKVSEVLHKVAVTVLGNPRCRKSYFRFIFKTHICAGYEVGGKDACQGDSGGPLMVKNNNHWHIAGIVSYGKGCARRGYPGVYTRVNKFLPWITKKINGTKLCTPNKNFCGKLGAPSKVVGGEETEPSEFPWMAAFMYNGNLRCGATLINDRFVVTAAHCVQGINSRYARIYLGAHNISLYREKGRVEMSVVKVIIHPQYSTMTHANDIALMELNKPVSFNTKVATACLPPGPEADYESKDAIVIGWGRTEEGGRSSTVLRKAIVPIVPSSTCKDNYGRYRIDPDRMLCAGLEEGGKDACQGDSGGPLMLDNQGHYTLIGVVSFGQGCARPAKPGVYARVAYYTDFISNHTKDALTCPAYITTKHQDQSNFNTFS</sequence>
<dbReference type="EnsemblMetazoa" id="SMAR007569-RA">
    <property type="protein sequence ID" value="SMAR007569-PA"/>
    <property type="gene ID" value="SMAR007569"/>
</dbReference>
<dbReference type="InterPro" id="IPR009003">
    <property type="entry name" value="Peptidase_S1_PA"/>
</dbReference>
<dbReference type="PANTHER" id="PTHR24252:SF7">
    <property type="entry name" value="HYALIN"/>
    <property type="match status" value="1"/>
</dbReference>
<dbReference type="Proteomes" id="UP000014500">
    <property type="component" value="Unassembled WGS sequence"/>
</dbReference>
<dbReference type="OMA" id="NDECNGW"/>
<evidence type="ECO:0000256" key="4">
    <source>
        <dbReference type="ARBA" id="ARBA00023157"/>
    </source>
</evidence>
<dbReference type="InterPro" id="IPR018114">
    <property type="entry name" value="TRYPSIN_HIS"/>
</dbReference>
<protein>
    <recommendedName>
        <fullName evidence="7">Peptidase S1 domain-containing protein</fullName>
    </recommendedName>
</protein>
<dbReference type="SMART" id="SM00020">
    <property type="entry name" value="Tryp_SPc"/>
    <property type="match status" value="2"/>
</dbReference>
<dbReference type="eggNOG" id="KOG3627">
    <property type="taxonomic scope" value="Eukaryota"/>
</dbReference>
<keyword evidence="3 5" id="KW-0720">Serine protease</keyword>
<keyword evidence="6" id="KW-0732">Signal</keyword>
<dbReference type="InterPro" id="IPR043504">
    <property type="entry name" value="Peptidase_S1_PA_chymotrypsin"/>
</dbReference>
<dbReference type="FunFam" id="2.40.10.10:FF:000006">
    <property type="entry name" value="Serine proteinase stubble"/>
    <property type="match status" value="2"/>
</dbReference>
<reference evidence="9" key="1">
    <citation type="submission" date="2011-05" db="EMBL/GenBank/DDBJ databases">
        <authorList>
            <person name="Richards S.R."/>
            <person name="Qu J."/>
            <person name="Jiang H."/>
            <person name="Jhangiani S.N."/>
            <person name="Agravi P."/>
            <person name="Goodspeed R."/>
            <person name="Gross S."/>
            <person name="Mandapat C."/>
            <person name="Jackson L."/>
            <person name="Mathew T."/>
            <person name="Pu L."/>
            <person name="Thornton R."/>
            <person name="Saada N."/>
            <person name="Wilczek-Boney K.B."/>
            <person name="Lee S."/>
            <person name="Kovar C."/>
            <person name="Wu Y."/>
            <person name="Scherer S.E."/>
            <person name="Worley K.C."/>
            <person name="Muzny D.M."/>
            <person name="Gibbs R."/>
        </authorList>
    </citation>
    <scope>NUCLEOTIDE SEQUENCE</scope>
    <source>
        <strain evidence="9">Brora</strain>
    </source>
</reference>
<evidence type="ECO:0000313" key="9">
    <source>
        <dbReference type="Proteomes" id="UP000014500"/>
    </source>
</evidence>
<evidence type="ECO:0000259" key="7">
    <source>
        <dbReference type="PROSITE" id="PS50240"/>
    </source>
</evidence>
<dbReference type="PROSITE" id="PS00134">
    <property type="entry name" value="TRYPSIN_HIS"/>
    <property type="match status" value="2"/>
</dbReference>
<dbReference type="InterPro" id="IPR001314">
    <property type="entry name" value="Peptidase_S1A"/>
</dbReference>
<keyword evidence="4" id="KW-1015">Disulfide bond</keyword>
<dbReference type="PROSITE" id="PS00135">
    <property type="entry name" value="TRYPSIN_SER"/>
    <property type="match status" value="2"/>
</dbReference>
<dbReference type="SUPFAM" id="SSF50494">
    <property type="entry name" value="Trypsin-like serine proteases"/>
    <property type="match status" value="2"/>
</dbReference>
<dbReference type="GO" id="GO:0006508">
    <property type="term" value="P:proteolysis"/>
    <property type="evidence" value="ECO:0007669"/>
    <property type="project" value="UniProtKB-KW"/>
</dbReference>
<dbReference type="STRING" id="126957.T1J1Z5"/>
<dbReference type="GO" id="GO:0004252">
    <property type="term" value="F:serine-type endopeptidase activity"/>
    <property type="evidence" value="ECO:0007669"/>
    <property type="project" value="InterPro"/>
</dbReference>
<keyword evidence="1 5" id="KW-0645">Protease</keyword>
<dbReference type="PRINTS" id="PR00722">
    <property type="entry name" value="CHYMOTRYPSIN"/>
</dbReference>
<feature type="domain" description="Peptidase S1" evidence="7">
    <location>
        <begin position="41"/>
        <end position="272"/>
    </location>
</feature>
<proteinExistence type="predicted"/>
<evidence type="ECO:0000256" key="1">
    <source>
        <dbReference type="ARBA" id="ARBA00022670"/>
    </source>
</evidence>
<keyword evidence="2 5" id="KW-0378">Hydrolase</keyword>
<feature type="domain" description="Peptidase S1" evidence="7">
    <location>
        <begin position="293"/>
        <end position="526"/>
    </location>
</feature>
<evidence type="ECO:0000256" key="5">
    <source>
        <dbReference type="RuleBase" id="RU363034"/>
    </source>
</evidence>
<feature type="signal peptide" evidence="6">
    <location>
        <begin position="1"/>
        <end position="20"/>
    </location>
</feature>
<name>T1J1Z5_STRMM</name>